<evidence type="ECO:0000313" key="3">
    <source>
        <dbReference type="Proteomes" id="UP000632138"/>
    </source>
</evidence>
<feature type="transmembrane region" description="Helical" evidence="1">
    <location>
        <begin position="171"/>
        <end position="192"/>
    </location>
</feature>
<feature type="transmembrane region" description="Helical" evidence="1">
    <location>
        <begin position="104"/>
        <end position="121"/>
    </location>
</feature>
<reference evidence="2 3" key="1">
    <citation type="submission" date="2021-01" db="EMBL/GenBank/DDBJ databases">
        <title>Actinoplanes sp. nov. LDG1-06 isolated from lichen.</title>
        <authorList>
            <person name="Saeng-In P."/>
            <person name="Phongsopitanun W."/>
            <person name="Kanchanasin P."/>
            <person name="Yuki M."/>
            <person name="Kudo T."/>
            <person name="Ohkuma M."/>
            <person name="Tanasupawat S."/>
        </authorList>
    </citation>
    <scope>NUCLEOTIDE SEQUENCE [LARGE SCALE GENOMIC DNA]</scope>
    <source>
        <strain evidence="2 3">LDG1-06</strain>
    </source>
</reference>
<name>A0ABS2AVJ6_9ACTN</name>
<evidence type="ECO:0000256" key="1">
    <source>
        <dbReference type="SAM" id="Phobius"/>
    </source>
</evidence>
<dbReference type="RefSeq" id="WP_203384253.1">
    <property type="nucleotide sequence ID" value="NZ_JAENHP010000052.1"/>
</dbReference>
<organism evidence="2 3">
    <name type="scientific">Paractinoplanes ovalisporus</name>
    <dbReference type="NCBI Taxonomy" id="2810368"/>
    <lineage>
        <taxon>Bacteria</taxon>
        <taxon>Bacillati</taxon>
        <taxon>Actinomycetota</taxon>
        <taxon>Actinomycetes</taxon>
        <taxon>Micromonosporales</taxon>
        <taxon>Micromonosporaceae</taxon>
        <taxon>Paractinoplanes</taxon>
    </lineage>
</organism>
<dbReference type="EMBL" id="JAENHP010000052">
    <property type="protein sequence ID" value="MBM2623902.1"/>
    <property type="molecule type" value="Genomic_DNA"/>
</dbReference>
<keyword evidence="3" id="KW-1185">Reference proteome</keyword>
<keyword evidence="1" id="KW-1133">Transmembrane helix</keyword>
<dbReference type="Pfam" id="PF13803">
    <property type="entry name" value="DUF4184"/>
    <property type="match status" value="1"/>
</dbReference>
<comment type="caution">
    <text evidence="2">The sequence shown here is derived from an EMBL/GenBank/DDBJ whole genome shotgun (WGS) entry which is preliminary data.</text>
</comment>
<evidence type="ECO:0000313" key="2">
    <source>
        <dbReference type="EMBL" id="MBM2623902.1"/>
    </source>
</evidence>
<dbReference type="Proteomes" id="UP000632138">
    <property type="component" value="Unassembled WGS sequence"/>
</dbReference>
<feature type="transmembrane region" description="Helical" evidence="1">
    <location>
        <begin position="204"/>
        <end position="224"/>
    </location>
</feature>
<keyword evidence="1" id="KW-0472">Membrane</keyword>
<accession>A0ABS2AVJ6</accession>
<proteinExistence type="predicted"/>
<sequence>MALTVPTHPLIVALKVWRPRWFDGVALAVGSMAPDLAYALDGFNLPVWKMSHGLRSFVFWCVPLTMVLTWLIRWAAPVVAGHLPSAGPLALRDYGVLGHSRHPLVVSCWSALIGAVSHLLLDFAELHLPMVENVLHVLGFAGLLALMAHIGRRRLLIQWHGEPPLRPSRPLPFWAVTVAVAVPLAALLPLLPGAELMHTTGNRLLIVAGLALLTAAVVTTRLRATPPVNA</sequence>
<keyword evidence="1" id="KW-0812">Transmembrane</keyword>
<dbReference type="InterPro" id="IPR025238">
    <property type="entry name" value="DUF4184"/>
</dbReference>
<feature type="transmembrane region" description="Helical" evidence="1">
    <location>
        <begin position="133"/>
        <end position="151"/>
    </location>
</feature>
<protein>
    <submittedName>
        <fullName evidence="2">DUF4184 family protein</fullName>
    </submittedName>
</protein>
<feature type="transmembrane region" description="Helical" evidence="1">
    <location>
        <begin position="57"/>
        <end position="76"/>
    </location>
</feature>
<gene>
    <name evidence="2" type="ORF">JIG36_51285</name>
</gene>